<dbReference type="Pfam" id="PF01436">
    <property type="entry name" value="NHL"/>
    <property type="match status" value="2"/>
</dbReference>
<dbReference type="PANTHER" id="PTHR40274">
    <property type="entry name" value="VIRGINIAMYCIN B LYASE"/>
    <property type="match status" value="1"/>
</dbReference>
<dbReference type="InterPro" id="IPR013658">
    <property type="entry name" value="SGL"/>
</dbReference>
<comment type="caution">
    <text evidence="4">The sequence shown here is derived from an EMBL/GenBank/DDBJ whole genome shotgun (WGS) entry which is preliminary data.</text>
</comment>
<dbReference type="InterPro" id="IPR015943">
    <property type="entry name" value="WD40/YVTN_repeat-like_dom_sf"/>
</dbReference>
<evidence type="ECO:0000313" key="4">
    <source>
        <dbReference type="EMBL" id="PXV71281.1"/>
    </source>
</evidence>
<dbReference type="RefSeq" id="WP_110263409.1">
    <property type="nucleotide sequence ID" value="NZ_CAKZQT010000007.1"/>
</dbReference>
<evidence type="ECO:0000313" key="5">
    <source>
        <dbReference type="Proteomes" id="UP000248330"/>
    </source>
</evidence>
<name>A0A318EJC7_9GAMM</name>
<evidence type="ECO:0000256" key="2">
    <source>
        <dbReference type="PROSITE-ProRule" id="PRU00504"/>
    </source>
</evidence>
<gene>
    <name evidence="4" type="ORF">C8D93_101326</name>
</gene>
<evidence type="ECO:0000259" key="3">
    <source>
        <dbReference type="Pfam" id="PF08450"/>
    </source>
</evidence>
<feature type="repeat" description="NHL" evidence="2">
    <location>
        <begin position="401"/>
        <end position="429"/>
    </location>
</feature>
<dbReference type="PANTHER" id="PTHR40274:SF4">
    <property type="entry name" value="BLL1406 PROTEIN"/>
    <property type="match status" value="1"/>
</dbReference>
<reference evidence="4 5" key="1">
    <citation type="submission" date="2018-04" db="EMBL/GenBank/DDBJ databases">
        <title>Genomic Encyclopedia of Type Strains, Phase IV (KMG-IV): sequencing the most valuable type-strain genomes for metagenomic binning, comparative biology and taxonomic classification.</title>
        <authorList>
            <person name="Goeker M."/>
        </authorList>
    </citation>
    <scope>NUCLEOTIDE SEQUENCE [LARGE SCALE GENOMIC DNA]</scope>
    <source>
        <strain evidence="4 5">DSM 104150</strain>
    </source>
</reference>
<dbReference type="InterPro" id="IPR051344">
    <property type="entry name" value="Vgb"/>
</dbReference>
<dbReference type="Gene3D" id="2.120.10.30">
    <property type="entry name" value="TolB, C-terminal domain"/>
    <property type="match status" value="2"/>
</dbReference>
<organism evidence="4 5">
    <name type="scientific">Sinimarinibacterium flocculans</name>
    <dbReference type="NCBI Taxonomy" id="985250"/>
    <lineage>
        <taxon>Bacteria</taxon>
        <taxon>Pseudomonadati</taxon>
        <taxon>Pseudomonadota</taxon>
        <taxon>Gammaproteobacteria</taxon>
        <taxon>Nevskiales</taxon>
        <taxon>Nevskiaceae</taxon>
        <taxon>Sinimarinibacterium</taxon>
    </lineage>
</organism>
<feature type="domain" description="SMP-30/Gluconolactonase/LRE-like region" evidence="3">
    <location>
        <begin position="31"/>
        <end position="250"/>
    </location>
</feature>
<dbReference type="AlphaFoldDB" id="A0A318EJC7"/>
<dbReference type="InterPro" id="IPR001258">
    <property type="entry name" value="NHL_repeat"/>
</dbReference>
<sequence>MSQHTGRFAAAASARTAEGWRLERLTPPSRLFGANGLRTGADGRLYVAQVSGSQVSAIDVDSGAIEVISPTGGDIVAPDDIAFDDDGNLYATEITEGRIGMLRRDGRYRVINGDIPVANPITFHQGRLIVGECRPGGRIMELDRNDGRARIIASDVPMPNAFSVGPDGKLYFPVMGTNEIWRVDLAGGAPEKVAGDLGVPDSVKFDAQGFIVSTQVASGQVLRIDPQTGERTLLAQLTPGLDNCSFVGERLFVSNISGYIVEVLKDGTTRELVPDGFNWPLGLAVDDDGSLYVADGAFSWRLRPDGTRASLGHLFAPGYPGYSRGVAHSGPGAFVVTTANGDVARYRPDAPSSEVLASGLDQLYGVAVAPGGAVVFAELGGGRVLSFANGTADTLTSGLHQPSGVAVDSDGTVYVSESAGGRVVKLARGKAETVIDGLQQPQGLLVHAGVLHVVDAGRKELVCLNLGSGARDVLATNLPVGAPAGVVPKALGAIGTLSGPMGPFAGLAAGADGTLYLSGDAEGSVLALRRTV</sequence>
<protein>
    <submittedName>
        <fullName evidence="4">Sugar lactone lactonase YvrE</fullName>
    </submittedName>
</protein>
<evidence type="ECO:0000256" key="1">
    <source>
        <dbReference type="ARBA" id="ARBA00022737"/>
    </source>
</evidence>
<dbReference type="PROSITE" id="PS51125">
    <property type="entry name" value="NHL"/>
    <property type="match status" value="1"/>
</dbReference>
<dbReference type="Pfam" id="PF08450">
    <property type="entry name" value="SGL"/>
    <property type="match status" value="1"/>
</dbReference>
<dbReference type="OrthoDB" id="30052at2"/>
<keyword evidence="5" id="KW-1185">Reference proteome</keyword>
<dbReference type="Gene3D" id="2.130.10.10">
    <property type="entry name" value="YVTN repeat-like/Quinoprotein amine dehydrogenase"/>
    <property type="match status" value="1"/>
</dbReference>
<accession>A0A318EJC7</accession>
<proteinExistence type="predicted"/>
<dbReference type="Proteomes" id="UP000248330">
    <property type="component" value="Unassembled WGS sequence"/>
</dbReference>
<keyword evidence="1" id="KW-0677">Repeat</keyword>
<dbReference type="EMBL" id="QICN01000001">
    <property type="protein sequence ID" value="PXV71281.1"/>
    <property type="molecule type" value="Genomic_DNA"/>
</dbReference>
<dbReference type="InterPro" id="IPR011042">
    <property type="entry name" value="6-blade_b-propeller_TolB-like"/>
</dbReference>
<dbReference type="SUPFAM" id="SSF101898">
    <property type="entry name" value="NHL repeat"/>
    <property type="match status" value="2"/>
</dbReference>